<dbReference type="Proteomes" id="UP000306050">
    <property type="component" value="Chromosome SGRAM_6"/>
</dbReference>
<feature type="compositionally biased region" description="Pro residues" evidence="1">
    <location>
        <begin position="83"/>
        <end position="93"/>
    </location>
</feature>
<protein>
    <recommendedName>
        <fullName evidence="5">Het-C-domain-containing protein</fullName>
    </recommendedName>
</protein>
<organism evidence="3 4">
    <name type="scientific">Sporisorium graminicola</name>
    <dbReference type="NCBI Taxonomy" id="280036"/>
    <lineage>
        <taxon>Eukaryota</taxon>
        <taxon>Fungi</taxon>
        <taxon>Dikarya</taxon>
        <taxon>Basidiomycota</taxon>
        <taxon>Ustilaginomycotina</taxon>
        <taxon>Ustilaginomycetes</taxon>
        <taxon>Ustilaginales</taxon>
        <taxon>Ustilaginaceae</taxon>
        <taxon>Sporisorium</taxon>
    </lineage>
</organism>
<feature type="compositionally biased region" description="Basic and acidic residues" evidence="1">
    <location>
        <begin position="897"/>
        <end position="922"/>
    </location>
</feature>
<evidence type="ECO:0000313" key="4">
    <source>
        <dbReference type="Proteomes" id="UP000306050"/>
    </source>
</evidence>
<evidence type="ECO:0008006" key="5">
    <source>
        <dbReference type="Google" id="ProtNLM"/>
    </source>
</evidence>
<dbReference type="EMBL" id="SRRM01000019">
    <property type="protein sequence ID" value="TKY85715.1"/>
    <property type="molecule type" value="Genomic_DNA"/>
</dbReference>
<keyword evidence="4" id="KW-1185">Reference proteome</keyword>
<feature type="compositionally biased region" description="Basic and acidic residues" evidence="1">
    <location>
        <begin position="796"/>
        <end position="806"/>
    </location>
</feature>
<feature type="compositionally biased region" description="Polar residues" evidence="1">
    <location>
        <begin position="40"/>
        <end position="52"/>
    </location>
</feature>
<feature type="region of interest" description="Disordered" evidence="1">
    <location>
        <begin position="879"/>
        <end position="1021"/>
    </location>
</feature>
<keyword evidence="2" id="KW-1133">Transmembrane helix</keyword>
<dbReference type="GeneID" id="40728150"/>
<feature type="compositionally biased region" description="Gly residues" evidence="1">
    <location>
        <begin position="832"/>
        <end position="853"/>
    </location>
</feature>
<feature type="region of interest" description="Disordered" evidence="1">
    <location>
        <begin position="165"/>
        <end position="187"/>
    </location>
</feature>
<accession>A0A4U7KMT5</accession>
<feature type="compositionally biased region" description="Polar residues" evidence="1">
    <location>
        <begin position="71"/>
        <end position="81"/>
    </location>
</feature>
<dbReference type="InterPro" id="IPR052577">
    <property type="entry name" value="VWA7"/>
</dbReference>
<reference evidence="3 4" key="1">
    <citation type="submission" date="2019-05" db="EMBL/GenBank/DDBJ databases">
        <title>Sporisorium graminicola CBS 10092 draft sequencing and annotation.</title>
        <authorList>
            <person name="Solano-Gonzalez S."/>
            <person name="Caddick M.X."/>
            <person name="Darby A."/>
        </authorList>
    </citation>
    <scope>NUCLEOTIDE SEQUENCE [LARGE SCALE GENOMIC DNA]</scope>
    <source>
        <strain evidence="3 4">CBS 10092</strain>
    </source>
</reference>
<feature type="region of interest" description="Disordered" evidence="1">
    <location>
        <begin position="779"/>
        <end position="853"/>
    </location>
</feature>
<feature type="compositionally biased region" description="Gly residues" evidence="1">
    <location>
        <begin position="1005"/>
        <end position="1021"/>
    </location>
</feature>
<evidence type="ECO:0000256" key="1">
    <source>
        <dbReference type="SAM" id="MobiDB-lite"/>
    </source>
</evidence>
<name>A0A4U7KMT5_9BASI</name>
<feature type="compositionally biased region" description="Polar residues" evidence="1">
    <location>
        <begin position="24"/>
        <end position="33"/>
    </location>
</feature>
<feature type="region of interest" description="Disordered" evidence="1">
    <location>
        <begin position="67"/>
        <end position="139"/>
    </location>
</feature>
<evidence type="ECO:0000256" key="2">
    <source>
        <dbReference type="SAM" id="Phobius"/>
    </source>
</evidence>
<feature type="compositionally biased region" description="Gly residues" evidence="1">
    <location>
        <begin position="960"/>
        <end position="971"/>
    </location>
</feature>
<dbReference type="Pfam" id="PF07217">
    <property type="entry name" value="Het-C"/>
    <property type="match status" value="1"/>
</dbReference>
<feature type="compositionally biased region" description="Basic and acidic residues" evidence="1">
    <location>
        <begin position="1"/>
        <end position="11"/>
    </location>
</feature>
<dbReference type="OrthoDB" id="2506204at2759"/>
<keyword evidence="2" id="KW-0812">Transmembrane</keyword>
<evidence type="ECO:0000313" key="3">
    <source>
        <dbReference type="EMBL" id="TKY85715.1"/>
    </source>
</evidence>
<dbReference type="RefSeq" id="XP_029737700.1">
    <property type="nucleotide sequence ID" value="XM_029885848.1"/>
</dbReference>
<feature type="compositionally biased region" description="Polar residues" evidence="1">
    <location>
        <begin position="808"/>
        <end position="825"/>
    </location>
</feature>
<feature type="compositionally biased region" description="Polar residues" evidence="1">
    <location>
        <begin position="783"/>
        <end position="795"/>
    </location>
</feature>
<dbReference type="PANTHER" id="PTHR14905:SF7">
    <property type="entry name" value="VON WILLEBRAND FACTOR A DOMAIN-CONTAINING PROTEIN 7"/>
    <property type="match status" value="1"/>
</dbReference>
<keyword evidence="2" id="KW-0472">Membrane</keyword>
<dbReference type="AlphaFoldDB" id="A0A4U7KMT5"/>
<feature type="compositionally biased region" description="Polar residues" evidence="1">
    <location>
        <begin position="169"/>
        <end position="179"/>
    </location>
</feature>
<dbReference type="InterPro" id="IPR010816">
    <property type="entry name" value="Het-C"/>
</dbReference>
<gene>
    <name evidence="3" type="ORF">EX895_005255</name>
</gene>
<feature type="compositionally biased region" description="Low complexity" evidence="1">
    <location>
        <begin position="972"/>
        <end position="985"/>
    </location>
</feature>
<feature type="region of interest" description="Disordered" evidence="1">
    <location>
        <begin position="1"/>
        <end position="54"/>
    </location>
</feature>
<dbReference type="PANTHER" id="PTHR14905">
    <property type="entry name" value="NG37"/>
    <property type="match status" value="1"/>
</dbReference>
<feature type="transmembrane region" description="Helical" evidence="2">
    <location>
        <begin position="249"/>
        <end position="272"/>
    </location>
</feature>
<sequence>MTDEALKERLRSLRQGLQPEAHKTPSSSLASTTNPPPYSSKVTKARTSSCADQQADADQLLFERLRKLHSIDTSPPLQALSTAPPPRSNPPEPLKAEPRDEQDEIDALIQSAQDQLDLERSATQDINDGAESDHLSDSDVEQDIDAITKDAQDIVNAVRDELALERSVRSTQPPSSQVRTDNEADTPEQVQLTMVHSNDEIERALADASQDSRLFATNDVRNAVADESAPSKPAASTTKARRSWLGGRFLFVAMLSLLIVAISSVPGAYAFGAGNIPSFAFMEGKAFRHGDIEDILEELFKKAGGSLFGSSKFGGLDIKRTYFGNWLRDYSQAMDVAALQKMSKQAILNLVMVLGFLAHGYATAEFQVTDERLGVYLPEEHLDNPKGYADGKDARQYDPRLREPVNPQELEIDPRSGMKNYLSNESGGWRTGSGLIRRTLIRVIETGRRARDSGQDAELYEAYRLLGQALHTLEDFPAHSNWTELALHRLGHHNVFLHVGDNVKVRAPDGTQIAPVVTGTFGSADFIHSLLGEAQDHLSEASISDLNKAMDDAKRQSSGSNRSIVQDILGTLSKVPGAGGSNVSRDLQEVSRGPVADPATMSPQEMYANLWKILELRDRIMKGIEGTIEKIPGLSSLVEKLTNELNVFVFTLIEPYAKPIMQQGMSALKLGSGAVINKQEQFEVFDDPNASDPTHSMLSKDHFGLILNEVAGNVAKIIVRNTVTKVVKAWDDRNLDPARVADECLAPMFHPYWFNNQAPVQKEMMDYVATWARSHQTEIGRLSKQSVRNHTNTRSGKAEPHTHGDDQPSISSFMGGANSQAAHSFSNNHHSSGGGGGGGHHGSGGGGGGGGGGNSIGSQMAGYTSNYISNQVHGFVGSHVPGGQQFFRELPEGGNEGGREPSDYGSSGRRDDQDPSSYDHNRPSFPQAEPTGHDGYGSQEHASYPTPGGFAPPGGPPPGTGGYGAPQGGYGQPEYAQQGYGQPPQGYGGPPQGYGQSQQYPPPGGYGQGGYNQGGGYGGGY</sequence>
<feature type="region of interest" description="Disordered" evidence="1">
    <location>
        <begin position="580"/>
        <end position="599"/>
    </location>
</feature>
<proteinExistence type="predicted"/>
<dbReference type="KEGG" id="sgra:EX895_005255"/>
<comment type="caution">
    <text evidence="3">The sequence shown here is derived from an EMBL/GenBank/DDBJ whole genome shotgun (WGS) entry which is preliminary data.</text>
</comment>